<comment type="caution">
    <text evidence="2">The sequence shown here is derived from an EMBL/GenBank/DDBJ whole genome shotgun (WGS) entry which is preliminary data.</text>
</comment>
<dbReference type="Proteomes" id="UP000192872">
    <property type="component" value="Unassembled WGS sequence"/>
</dbReference>
<feature type="region of interest" description="Disordered" evidence="1">
    <location>
        <begin position="1"/>
        <end position="43"/>
    </location>
</feature>
<dbReference type="AlphaFoldDB" id="A0A1W9HQI9"/>
<evidence type="ECO:0000313" key="2">
    <source>
        <dbReference type="EMBL" id="OQW49673.1"/>
    </source>
</evidence>
<feature type="compositionally biased region" description="Low complexity" evidence="1">
    <location>
        <begin position="24"/>
        <end position="36"/>
    </location>
</feature>
<accession>A0A1W9HQI9</accession>
<evidence type="ECO:0000313" key="3">
    <source>
        <dbReference type="Proteomes" id="UP000192872"/>
    </source>
</evidence>
<reference evidence="2 3" key="1">
    <citation type="journal article" date="2017" name="Water Res.">
        <title>Comammox in drinking water systems.</title>
        <authorList>
            <person name="Wang Y."/>
            <person name="Ma L."/>
            <person name="Mao Y."/>
            <person name="Jiang X."/>
            <person name="Xia Y."/>
            <person name="Yu K."/>
            <person name="Li B."/>
            <person name="Zhang T."/>
        </authorList>
    </citation>
    <scope>NUCLEOTIDE SEQUENCE [LARGE SCALE GENOMIC DNA]</scope>
    <source>
        <strain evidence="2">SG_bin8</strain>
    </source>
</reference>
<dbReference type="STRING" id="1827387.A4S15_02870"/>
<evidence type="ECO:0000256" key="1">
    <source>
        <dbReference type="SAM" id="MobiDB-lite"/>
    </source>
</evidence>
<proteinExistence type="predicted"/>
<dbReference type="EMBL" id="LWDL01000031">
    <property type="protein sequence ID" value="OQW49673.1"/>
    <property type="molecule type" value="Genomic_DNA"/>
</dbReference>
<gene>
    <name evidence="2" type="ORF">A4S15_02870</name>
</gene>
<name>A0A1W9HQI9_9HYPH</name>
<protein>
    <submittedName>
        <fullName evidence="2">Uncharacterized protein</fullName>
    </submittedName>
</protein>
<sequence length="82" mass="8681">MAASNLREGSTLIRTSRENAMFESSTRPTTTSARTATSEHDPLFDTGDVKLAAVAGALHAGRVSAKPCVEGNVLRQFPCDSD</sequence>
<organism evidence="2 3">
    <name type="scientific">Candidatus Raskinella chloraquaticus</name>
    <dbReference type="NCBI Taxonomy" id="1951219"/>
    <lineage>
        <taxon>Bacteria</taxon>
        <taxon>Pseudomonadati</taxon>
        <taxon>Pseudomonadota</taxon>
        <taxon>Alphaproteobacteria</taxon>
        <taxon>Hyphomicrobiales</taxon>
        <taxon>Phreatobacteraceae</taxon>
        <taxon>Candidatus Raskinella</taxon>
    </lineage>
</organism>